<name>A0A409X6M5_PSICY</name>
<keyword evidence="2" id="KW-1185">Reference proteome</keyword>
<sequence>MPSHDVRVGIQGTRDRKVWPVSSQGLKLELRRDETSDSGLAGPSPNSKVKFEAEAVMPKFESSQPFEGHRIRVVSARHRIPVPTGAMAYYLR</sequence>
<proteinExistence type="predicted"/>
<accession>A0A409X6M5</accession>
<dbReference type="InParanoid" id="A0A409X6M5"/>
<protein>
    <submittedName>
        <fullName evidence="1">Uncharacterized protein</fullName>
    </submittedName>
</protein>
<dbReference type="EMBL" id="NHYD01002508">
    <property type="protein sequence ID" value="PPQ86364.1"/>
    <property type="molecule type" value="Genomic_DNA"/>
</dbReference>
<gene>
    <name evidence="1" type="ORF">CVT25_002281</name>
</gene>
<evidence type="ECO:0000313" key="2">
    <source>
        <dbReference type="Proteomes" id="UP000283269"/>
    </source>
</evidence>
<comment type="caution">
    <text evidence="1">The sequence shown here is derived from an EMBL/GenBank/DDBJ whole genome shotgun (WGS) entry which is preliminary data.</text>
</comment>
<dbReference type="Proteomes" id="UP000283269">
    <property type="component" value="Unassembled WGS sequence"/>
</dbReference>
<reference evidence="1 2" key="1">
    <citation type="journal article" date="2018" name="Evol. Lett.">
        <title>Horizontal gene cluster transfer increased hallucinogenic mushroom diversity.</title>
        <authorList>
            <person name="Reynolds H.T."/>
            <person name="Vijayakumar V."/>
            <person name="Gluck-Thaler E."/>
            <person name="Korotkin H.B."/>
            <person name="Matheny P.B."/>
            <person name="Slot J.C."/>
        </authorList>
    </citation>
    <scope>NUCLEOTIDE SEQUENCE [LARGE SCALE GENOMIC DNA]</scope>
    <source>
        <strain evidence="1 2">2631</strain>
    </source>
</reference>
<evidence type="ECO:0000313" key="1">
    <source>
        <dbReference type="EMBL" id="PPQ86364.1"/>
    </source>
</evidence>
<dbReference type="AlphaFoldDB" id="A0A409X6M5"/>
<organism evidence="1 2">
    <name type="scientific">Psilocybe cyanescens</name>
    <dbReference type="NCBI Taxonomy" id="93625"/>
    <lineage>
        <taxon>Eukaryota</taxon>
        <taxon>Fungi</taxon>
        <taxon>Dikarya</taxon>
        <taxon>Basidiomycota</taxon>
        <taxon>Agaricomycotina</taxon>
        <taxon>Agaricomycetes</taxon>
        <taxon>Agaricomycetidae</taxon>
        <taxon>Agaricales</taxon>
        <taxon>Agaricineae</taxon>
        <taxon>Strophariaceae</taxon>
        <taxon>Psilocybe</taxon>
    </lineage>
</organism>